<dbReference type="PROSITE" id="PS50893">
    <property type="entry name" value="ABC_TRANSPORTER_2"/>
    <property type="match status" value="1"/>
</dbReference>
<protein>
    <submittedName>
        <fullName evidence="5">ATP-binding cassette domain-containing protein</fullName>
    </submittedName>
</protein>
<evidence type="ECO:0000256" key="2">
    <source>
        <dbReference type="ARBA" id="ARBA00022741"/>
    </source>
</evidence>
<evidence type="ECO:0000256" key="1">
    <source>
        <dbReference type="ARBA" id="ARBA00022448"/>
    </source>
</evidence>
<dbReference type="PANTHER" id="PTHR43023:SF3">
    <property type="entry name" value="PROTEIN TRIGALACTOSYLDIACYLGLYCEROL 3, CHLOROPLASTIC"/>
    <property type="match status" value="1"/>
</dbReference>
<dbReference type="GO" id="GO:0005524">
    <property type="term" value="F:ATP binding"/>
    <property type="evidence" value="ECO:0007669"/>
    <property type="project" value="UniProtKB-KW"/>
</dbReference>
<evidence type="ECO:0000259" key="4">
    <source>
        <dbReference type="PROSITE" id="PS50893"/>
    </source>
</evidence>
<dbReference type="InterPro" id="IPR003593">
    <property type="entry name" value="AAA+_ATPase"/>
</dbReference>
<dbReference type="Pfam" id="PF00005">
    <property type="entry name" value="ABC_tran"/>
    <property type="match status" value="1"/>
</dbReference>
<dbReference type="PANTHER" id="PTHR43023">
    <property type="entry name" value="PROTEIN TRIGALACTOSYLDIACYLGLYCEROL 3, CHLOROPLASTIC"/>
    <property type="match status" value="1"/>
</dbReference>
<reference evidence="5" key="1">
    <citation type="journal article" date="2020" name="mSystems">
        <title>Genome- and Community-Level Interaction Insights into Carbon Utilization and Element Cycling Functions of Hydrothermarchaeota in Hydrothermal Sediment.</title>
        <authorList>
            <person name="Zhou Z."/>
            <person name="Liu Y."/>
            <person name="Xu W."/>
            <person name="Pan J."/>
            <person name="Luo Z.H."/>
            <person name="Li M."/>
        </authorList>
    </citation>
    <scope>NUCLEOTIDE SEQUENCE [LARGE SCALE GENOMIC DNA]</scope>
    <source>
        <strain evidence="5">HyVt-456</strain>
    </source>
</reference>
<dbReference type="InterPro" id="IPR017871">
    <property type="entry name" value="ABC_transporter-like_CS"/>
</dbReference>
<dbReference type="SMART" id="SM00382">
    <property type="entry name" value="AAA"/>
    <property type="match status" value="1"/>
</dbReference>
<dbReference type="PROSITE" id="PS00211">
    <property type="entry name" value="ABC_TRANSPORTER_1"/>
    <property type="match status" value="1"/>
</dbReference>
<dbReference type="InterPro" id="IPR027417">
    <property type="entry name" value="P-loop_NTPase"/>
</dbReference>
<evidence type="ECO:0000256" key="3">
    <source>
        <dbReference type="ARBA" id="ARBA00022840"/>
    </source>
</evidence>
<evidence type="ECO:0000313" key="5">
    <source>
        <dbReference type="EMBL" id="HED09643.1"/>
    </source>
</evidence>
<organism evidence="5">
    <name type="scientific">Caldithrix abyssi</name>
    <dbReference type="NCBI Taxonomy" id="187145"/>
    <lineage>
        <taxon>Bacteria</taxon>
        <taxon>Pseudomonadati</taxon>
        <taxon>Calditrichota</taxon>
        <taxon>Calditrichia</taxon>
        <taxon>Calditrichales</taxon>
        <taxon>Calditrichaceae</taxon>
        <taxon>Caldithrix</taxon>
    </lineage>
</organism>
<dbReference type="Proteomes" id="UP000886005">
    <property type="component" value="Unassembled WGS sequence"/>
</dbReference>
<dbReference type="SUPFAM" id="SSF52540">
    <property type="entry name" value="P-loop containing nucleoside triphosphate hydrolases"/>
    <property type="match status" value="1"/>
</dbReference>
<proteinExistence type="predicted"/>
<accession>A0A7V1PTH7</accession>
<dbReference type="Gene3D" id="3.40.50.300">
    <property type="entry name" value="P-loop containing nucleotide triphosphate hydrolases"/>
    <property type="match status" value="1"/>
</dbReference>
<dbReference type="GO" id="GO:0016887">
    <property type="term" value="F:ATP hydrolysis activity"/>
    <property type="evidence" value="ECO:0007669"/>
    <property type="project" value="InterPro"/>
</dbReference>
<dbReference type="AlphaFoldDB" id="A0A7V1PTH7"/>
<dbReference type="EMBL" id="DRLD01000081">
    <property type="protein sequence ID" value="HED09643.1"/>
    <property type="molecule type" value="Genomic_DNA"/>
</dbReference>
<gene>
    <name evidence="5" type="ORF">ENJ10_03060</name>
</gene>
<sequence>MIKVRGVHKSFGQKVVLRGVDLDVHDGERLVVIGRSGSGKSVLLKLILNLLEPDAGYILVDGIAMKKVGMNDLFSVRKQFGFLFQNAALFDSLTVGENICLPLTEHTGMSRAEIDKRVARTLEMVGLPGIERLNPAELSGGMRKRVGLARAIILEPRYILYDEPTTGLDPIMAATIDHLIVDLSRQLKLTSIVVTHDMQSVRKVAERVVMLHQGRMIYSAPIGELFKSEHPVVRQFVRGEVQGPIQPKPRKY</sequence>
<keyword evidence="2" id="KW-0547">Nucleotide-binding</keyword>
<name>A0A7V1PTH7_CALAY</name>
<comment type="caution">
    <text evidence="5">The sequence shown here is derived from an EMBL/GenBank/DDBJ whole genome shotgun (WGS) entry which is preliminary data.</text>
</comment>
<keyword evidence="1" id="KW-0813">Transport</keyword>
<dbReference type="InterPro" id="IPR003439">
    <property type="entry name" value="ABC_transporter-like_ATP-bd"/>
</dbReference>
<keyword evidence="3 5" id="KW-0067">ATP-binding</keyword>
<feature type="domain" description="ABC transporter" evidence="4">
    <location>
        <begin position="2"/>
        <end position="238"/>
    </location>
</feature>